<organism evidence="2 3">
    <name type="scientific">Phenylobacterium hankyongense</name>
    <dbReference type="NCBI Taxonomy" id="1813876"/>
    <lineage>
        <taxon>Bacteria</taxon>
        <taxon>Pseudomonadati</taxon>
        <taxon>Pseudomonadota</taxon>
        <taxon>Alphaproteobacteria</taxon>
        <taxon>Caulobacterales</taxon>
        <taxon>Caulobacteraceae</taxon>
        <taxon>Phenylobacterium</taxon>
    </lineage>
</organism>
<evidence type="ECO:0000313" key="2">
    <source>
        <dbReference type="EMBL" id="RAK60412.1"/>
    </source>
</evidence>
<comment type="caution">
    <text evidence="2">The sequence shown here is derived from an EMBL/GenBank/DDBJ whole genome shotgun (WGS) entry which is preliminary data.</text>
</comment>
<keyword evidence="2" id="KW-0378">Hydrolase</keyword>
<evidence type="ECO:0000259" key="1">
    <source>
        <dbReference type="Pfam" id="PF01738"/>
    </source>
</evidence>
<feature type="domain" description="Dienelactone hydrolase" evidence="1">
    <location>
        <begin position="16"/>
        <end position="245"/>
    </location>
</feature>
<dbReference type="PANTHER" id="PTHR46623:SF10">
    <property type="entry name" value="CARBOXYMETHYLENEBUTENOLIDASE HOMOLOG"/>
    <property type="match status" value="1"/>
</dbReference>
<reference evidence="3" key="1">
    <citation type="submission" date="2018-05" db="EMBL/GenBank/DDBJ databases">
        <authorList>
            <person name="Li X."/>
        </authorList>
    </citation>
    <scope>NUCLEOTIDE SEQUENCE [LARGE SCALE GENOMIC DNA]</scope>
    <source>
        <strain evidence="3">HKS-05</strain>
    </source>
</reference>
<dbReference type="InterPro" id="IPR051049">
    <property type="entry name" value="Dienelactone_hydrolase-like"/>
</dbReference>
<dbReference type="InterPro" id="IPR002925">
    <property type="entry name" value="Dienelactn_hydro"/>
</dbReference>
<sequence>MSRQDVSIPTPDGDARAFAFTPDEGRGPWPAVIMFMDAPAIRPALFEMAQRLASHGYYVLLPDMFWRVGPYEPVNLKEAFKDDESRRAFFGKFMSSTNPEKSMRDVRAFLDWLSDQPKARADNVGVTGYCMGGGIAFRAAGTYPDRIAAAAAFHPGNLATDAEDSPHLLAPYIKARVLVAGGDEDRSFDDAQKDRLAQALRVAGVKSEVTIYRGARHGYAPPDMPVYDREASERHWREMVALFDATLRQNQPA</sequence>
<dbReference type="Gene3D" id="3.40.50.1820">
    <property type="entry name" value="alpha/beta hydrolase"/>
    <property type="match status" value="1"/>
</dbReference>
<dbReference type="PANTHER" id="PTHR46623">
    <property type="entry name" value="CARBOXYMETHYLENEBUTENOLIDASE-RELATED"/>
    <property type="match status" value="1"/>
</dbReference>
<gene>
    <name evidence="2" type="ORF">DJ021_11640</name>
</gene>
<proteinExistence type="predicted"/>
<dbReference type="GO" id="GO:0016787">
    <property type="term" value="F:hydrolase activity"/>
    <property type="evidence" value="ECO:0007669"/>
    <property type="project" value="UniProtKB-KW"/>
</dbReference>
<dbReference type="AlphaFoldDB" id="A0A328AZ42"/>
<dbReference type="OrthoDB" id="9787933at2"/>
<name>A0A328AZ42_9CAUL</name>
<dbReference type="Pfam" id="PF01738">
    <property type="entry name" value="DLH"/>
    <property type="match status" value="1"/>
</dbReference>
<accession>A0A328AZ42</accession>
<dbReference type="RefSeq" id="WP_111457705.1">
    <property type="nucleotide sequence ID" value="NZ_QFYP01000001.1"/>
</dbReference>
<protein>
    <submittedName>
        <fullName evidence="2">Dienelactone hydrolase family protein</fullName>
    </submittedName>
</protein>
<dbReference type="InterPro" id="IPR029058">
    <property type="entry name" value="AB_hydrolase_fold"/>
</dbReference>
<dbReference type="EMBL" id="QFYP01000001">
    <property type="protein sequence ID" value="RAK60412.1"/>
    <property type="molecule type" value="Genomic_DNA"/>
</dbReference>
<evidence type="ECO:0000313" key="3">
    <source>
        <dbReference type="Proteomes" id="UP000249842"/>
    </source>
</evidence>
<dbReference type="SUPFAM" id="SSF53474">
    <property type="entry name" value="alpha/beta-Hydrolases"/>
    <property type="match status" value="1"/>
</dbReference>
<dbReference type="Proteomes" id="UP000249842">
    <property type="component" value="Unassembled WGS sequence"/>
</dbReference>
<keyword evidence="3" id="KW-1185">Reference proteome</keyword>